<dbReference type="STRING" id="143223.SAMN05878281_0242"/>
<dbReference type="Pfam" id="PF06439">
    <property type="entry name" value="3keto-disac_hyd"/>
    <property type="match status" value="1"/>
</dbReference>
<evidence type="ECO:0000313" key="2">
    <source>
        <dbReference type="EMBL" id="SHM30888.1"/>
    </source>
</evidence>
<protein>
    <recommendedName>
        <fullName evidence="1">3-keto-alpha-glucoside-1,2-lyase/3-keto-2-hydroxy-glucal hydratase domain-containing protein</fullName>
    </recommendedName>
</protein>
<gene>
    <name evidence="2" type="ORF">SAMN05878281_0242</name>
</gene>
<dbReference type="PROSITE" id="PS51257">
    <property type="entry name" value="PROKAR_LIPOPROTEIN"/>
    <property type="match status" value="1"/>
</dbReference>
<reference evidence="3" key="1">
    <citation type="submission" date="2016-11" db="EMBL/GenBank/DDBJ databases">
        <authorList>
            <person name="Varghese N."/>
            <person name="Submissions S."/>
        </authorList>
    </citation>
    <scope>NUCLEOTIDE SEQUENCE [LARGE SCALE GENOMIC DNA]</scope>
    <source>
        <strain evidence="3">ACAM 48</strain>
    </source>
</reference>
<dbReference type="RefSeq" id="WP_079733607.1">
    <property type="nucleotide sequence ID" value="NZ_LT670848.1"/>
</dbReference>
<dbReference type="Proteomes" id="UP000190235">
    <property type="component" value="Chromosome I"/>
</dbReference>
<dbReference type="EMBL" id="LT670848">
    <property type="protein sequence ID" value="SHM30888.1"/>
    <property type="molecule type" value="Genomic_DNA"/>
</dbReference>
<organism evidence="2 3">
    <name type="scientific">Salegentibacter salegens</name>
    <dbReference type="NCBI Taxonomy" id="143223"/>
    <lineage>
        <taxon>Bacteria</taxon>
        <taxon>Pseudomonadati</taxon>
        <taxon>Bacteroidota</taxon>
        <taxon>Flavobacteriia</taxon>
        <taxon>Flavobacteriales</taxon>
        <taxon>Flavobacteriaceae</taxon>
        <taxon>Salegentibacter</taxon>
    </lineage>
</organism>
<accession>A0A1M7HR59</accession>
<dbReference type="InterPro" id="IPR010496">
    <property type="entry name" value="AL/BT2_dom"/>
</dbReference>
<evidence type="ECO:0000313" key="3">
    <source>
        <dbReference type="Proteomes" id="UP000190235"/>
    </source>
</evidence>
<name>A0A1M7HR59_9FLAO</name>
<dbReference type="Gene3D" id="2.60.120.560">
    <property type="entry name" value="Exo-inulinase, domain 1"/>
    <property type="match status" value="1"/>
</dbReference>
<keyword evidence="3" id="KW-1185">Reference proteome</keyword>
<proteinExistence type="predicted"/>
<dbReference type="OrthoDB" id="9806233at2"/>
<sequence length="276" mass="30883">MTYLPKIEKKTIALPLLLLGIVFTSCKDQKEKADNDQKNNGIEANSEEVATKAGLNELSAKEKEEGWKLLFDGESTEGWRGYGKDSFPKGWVIEDGALKVQGSGAGEAGGGGDIIYKDEFKDFELSLEWKVSEGGNSGIFYLAEEIDDEPIYSSAPEFQILDNERHPDAKLGKNGNRQSASLYDLIPAEPQNAKPVGEWNKATIIVYRGTVVHSQNGENVVEYHLWTDKWKEMVANSKFKDWENFLNTGGDDKKGYIGLQDHGDDVWFRNIKIKKL</sequence>
<dbReference type="GO" id="GO:0016787">
    <property type="term" value="F:hydrolase activity"/>
    <property type="evidence" value="ECO:0007669"/>
    <property type="project" value="InterPro"/>
</dbReference>
<evidence type="ECO:0000259" key="1">
    <source>
        <dbReference type="Pfam" id="PF06439"/>
    </source>
</evidence>
<dbReference type="AlphaFoldDB" id="A0A1M7HR59"/>
<feature type="domain" description="3-keto-alpha-glucoside-1,2-lyase/3-keto-2-hydroxy-glucal hydratase" evidence="1">
    <location>
        <begin position="66"/>
        <end position="274"/>
    </location>
</feature>